<accession>A0A9D4HTD2</accession>
<protein>
    <submittedName>
        <fullName evidence="1">Uncharacterized protein</fullName>
    </submittedName>
</protein>
<dbReference type="AlphaFoldDB" id="A0A9D4HTD2"/>
<sequence>MFLPSDNVSSELTQGVQPVSLPIKDNLILRTASSTSAFSIVGLLSFASCLVSF</sequence>
<evidence type="ECO:0000313" key="2">
    <source>
        <dbReference type="Proteomes" id="UP000828390"/>
    </source>
</evidence>
<evidence type="ECO:0000313" key="1">
    <source>
        <dbReference type="EMBL" id="KAH3734305.1"/>
    </source>
</evidence>
<name>A0A9D4HTD2_DREPO</name>
<dbReference type="Proteomes" id="UP000828390">
    <property type="component" value="Unassembled WGS sequence"/>
</dbReference>
<comment type="caution">
    <text evidence="1">The sequence shown here is derived from an EMBL/GenBank/DDBJ whole genome shotgun (WGS) entry which is preliminary data.</text>
</comment>
<gene>
    <name evidence="1" type="ORF">DPMN_040744</name>
</gene>
<keyword evidence="2" id="KW-1185">Reference proteome</keyword>
<organism evidence="1 2">
    <name type="scientific">Dreissena polymorpha</name>
    <name type="common">Zebra mussel</name>
    <name type="synonym">Mytilus polymorpha</name>
    <dbReference type="NCBI Taxonomy" id="45954"/>
    <lineage>
        <taxon>Eukaryota</taxon>
        <taxon>Metazoa</taxon>
        <taxon>Spiralia</taxon>
        <taxon>Lophotrochozoa</taxon>
        <taxon>Mollusca</taxon>
        <taxon>Bivalvia</taxon>
        <taxon>Autobranchia</taxon>
        <taxon>Heteroconchia</taxon>
        <taxon>Euheterodonta</taxon>
        <taxon>Imparidentia</taxon>
        <taxon>Neoheterodontei</taxon>
        <taxon>Myida</taxon>
        <taxon>Dreissenoidea</taxon>
        <taxon>Dreissenidae</taxon>
        <taxon>Dreissena</taxon>
    </lineage>
</organism>
<reference evidence="1" key="1">
    <citation type="journal article" date="2019" name="bioRxiv">
        <title>The Genome of the Zebra Mussel, Dreissena polymorpha: A Resource for Invasive Species Research.</title>
        <authorList>
            <person name="McCartney M.A."/>
            <person name="Auch B."/>
            <person name="Kono T."/>
            <person name="Mallez S."/>
            <person name="Zhang Y."/>
            <person name="Obille A."/>
            <person name="Becker A."/>
            <person name="Abrahante J.E."/>
            <person name="Garbe J."/>
            <person name="Badalamenti J.P."/>
            <person name="Herman A."/>
            <person name="Mangelson H."/>
            <person name="Liachko I."/>
            <person name="Sullivan S."/>
            <person name="Sone E.D."/>
            <person name="Koren S."/>
            <person name="Silverstein K.A.T."/>
            <person name="Beckman K.B."/>
            <person name="Gohl D.M."/>
        </authorList>
    </citation>
    <scope>NUCLEOTIDE SEQUENCE</scope>
    <source>
        <strain evidence="1">Duluth1</strain>
        <tissue evidence="1">Whole animal</tissue>
    </source>
</reference>
<dbReference type="EMBL" id="JAIWYP010000011">
    <property type="protein sequence ID" value="KAH3734305.1"/>
    <property type="molecule type" value="Genomic_DNA"/>
</dbReference>
<proteinExistence type="predicted"/>
<reference evidence="1" key="2">
    <citation type="submission" date="2020-11" db="EMBL/GenBank/DDBJ databases">
        <authorList>
            <person name="McCartney M.A."/>
            <person name="Auch B."/>
            <person name="Kono T."/>
            <person name="Mallez S."/>
            <person name="Becker A."/>
            <person name="Gohl D.M."/>
            <person name="Silverstein K.A.T."/>
            <person name="Koren S."/>
            <person name="Bechman K.B."/>
            <person name="Herman A."/>
            <person name="Abrahante J.E."/>
            <person name="Garbe J."/>
        </authorList>
    </citation>
    <scope>NUCLEOTIDE SEQUENCE</scope>
    <source>
        <strain evidence="1">Duluth1</strain>
        <tissue evidence="1">Whole animal</tissue>
    </source>
</reference>